<proteinExistence type="predicted"/>
<dbReference type="EMBL" id="QOQW01000002">
    <property type="protein sequence ID" value="RCK81248.1"/>
    <property type="molecule type" value="Genomic_DNA"/>
</dbReference>
<dbReference type="AlphaFoldDB" id="A0A367ZSY8"/>
<protein>
    <submittedName>
        <fullName evidence="2">Uncharacterized protein</fullName>
    </submittedName>
</protein>
<feature type="compositionally biased region" description="Basic and acidic residues" evidence="1">
    <location>
        <begin position="98"/>
        <end position="109"/>
    </location>
</feature>
<feature type="region of interest" description="Disordered" evidence="1">
    <location>
        <begin position="23"/>
        <end position="109"/>
    </location>
</feature>
<accession>A0A367ZSY8</accession>
<feature type="compositionally biased region" description="Basic and acidic residues" evidence="1">
    <location>
        <begin position="45"/>
        <end position="86"/>
    </location>
</feature>
<sequence>MTIKPIDVKATVLVNNEASRLREGAKAQEAGQSQYAAQNQAADLQKVETVRDTQATEHKNIRKEDEEHEKGKSPPEPKPRQPKKEGETEEEPAPPVKDGVRGRLIDVKV</sequence>
<evidence type="ECO:0000313" key="3">
    <source>
        <dbReference type="Proteomes" id="UP000252355"/>
    </source>
</evidence>
<comment type="caution">
    <text evidence="2">The sequence shown here is derived from an EMBL/GenBank/DDBJ whole genome shotgun (WGS) entry which is preliminary data.</text>
</comment>
<name>A0A367ZSY8_9BACT</name>
<dbReference type="Proteomes" id="UP000252355">
    <property type="component" value="Unassembled WGS sequence"/>
</dbReference>
<gene>
    <name evidence="2" type="ORF">OZSIB_2117</name>
</gene>
<reference evidence="2 3" key="1">
    <citation type="submission" date="2018-05" db="EMBL/GenBank/DDBJ databases">
        <title>A metagenomic window into the 2 km-deep terrestrial subsurface aquifer revealed taxonomically and functionally diverse microbial community comprising novel uncultured bacterial lineages.</title>
        <authorList>
            <person name="Kadnikov V.V."/>
            <person name="Mardanov A.V."/>
            <person name="Beletsky A.V."/>
            <person name="Banks D."/>
            <person name="Pimenov N.V."/>
            <person name="Frank Y.A."/>
            <person name="Karnachuk O.V."/>
            <person name="Ravin N.V."/>
        </authorList>
    </citation>
    <scope>NUCLEOTIDE SEQUENCE [LARGE SCALE GENOMIC DNA]</scope>
    <source>
        <strain evidence="2">BY5</strain>
    </source>
</reference>
<organism evidence="2 3">
    <name type="scientific">Candidatus Ozemobacter sibiricus</name>
    <dbReference type="NCBI Taxonomy" id="2268124"/>
    <lineage>
        <taxon>Bacteria</taxon>
        <taxon>Candidatus Ozemobacteria</taxon>
        <taxon>Candidatus Ozemobacterales</taxon>
        <taxon>Candidatus Ozemobacteraceae</taxon>
        <taxon>Candidatus Ozemobacter</taxon>
    </lineage>
</organism>
<evidence type="ECO:0000256" key="1">
    <source>
        <dbReference type="SAM" id="MobiDB-lite"/>
    </source>
</evidence>
<feature type="compositionally biased region" description="Polar residues" evidence="1">
    <location>
        <begin position="30"/>
        <end position="42"/>
    </location>
</feature>
<evidence type="ECO:0000313" key="2">
    <source>
        <dbReference type="EMBL" id="RCK81248.1"/>
    </source>
</evidence>